<evidence type="ECO:0000313" key="2">
    <source>
        <dbReference type="EMBL" id="TCC26889.1"/>
    </source>
</evidence>
<dbReference type="RefSeq" id="WP_131459542.1">
    <property type="nucleotide sequence ID" value="NZ_SJJY01000001.1"/>
</dbReference>
<dbReference type="Gene3D" id="3.10.450.50">
    <property type="match status" value="1"/>
</dbReference>
<keyword evidence="2" id="KW-0413">Isomerase</keyword>
<dbReference type="SUPFAM" id="SSF54427">
    <property type="entry name" value="NTF2-like"/>
    <property type="match status" value="1"/>
</dbReference>
<gene>
    <name evidence="2" type="ORF">E0H58_02450</name>
</gene>
<dbReference type="Pfam" id="PF12680">
    <property type="entry name" value="SnoaL_2"/>
    <property type="match status" value="1"/>
</dbReference>
<dbReference type="InterPro" id="IPR037401">
    <property type="entry name" value="SnoaL-like"/>
</dbReference>
<keyword evidence="3" id="KW-1185">Reference proteome</keyword>
<dbReference type="EMBL" id="SJJY01000001">
    <property type="protein sequence ID" value="TCC26889.1"/>
    <property type="molecule type" value="Genomic_DNA"/>
</dbReference>
<evidence type="ECO:0000259" key="1">
    <source>
        <dbReference type="Pfam" id="PF12680"/>
    </source>
</evidence>
<reference evidence="2 3" key="1">
    <citation type="submission" date="2019-02" db="EMBL/GenBank/DDBJ databases">
        <title>Kribbella capetownensis sp. nov. and Kribbella speibonae sp. nov., isolated from soil.</title>
        <authorList>
            <person name="Curtis S.M."/>
            <person name="Norton I."/>
            <person name="Everest G.J."/>
            <person name="Meyers P.R."/>
        </authorList>
    </citation>
    <scope>NUCLEOTIDE SEQUENCE [LARGE SCALE GENOMIC DNA]</scope>
    <source>
        <strain evidence="2 3">SK5</strain>
    </source>
</reference>
<sequence>MTDHAIVQQYLDFWNAGTDAEQRELAATTFADHFSYHAPVGVMREVEELINFRKQFAEHAPGYEFQPRSEPEAHHDRARLQWELIVGGTSFATGTDVLELGPDGRIVSVAGFLDRAPEGFAHADH</sequence>
<evidence type="ECO:0000313" key="3">
    <source>
        <dbReference type="Proteomes" id="UP000292385"/>
    </source>
</evidence>
<dbReference type="GO" id="GO:0016853">
    <property type="term" value="F:isomerase activity"/>
    <property type="evidence" value="ECO:0007669"/>
    <property type="project" value="UniProtKB-KW"/>
</dbReference>
<dbReference type="Proteomes" id="UP000292385">
    <property type="component" value="Unassembled WGS sequence"/>
</dbReference>
<accession>A0ABY2AB06</accession>
<proteinExistence type="predicted"/>
<protein>
    <submittedName>
        <fullName evidence="2">Isomerase</fullName>
    </submittedName>
</protein>
<feature type="domain" description="SnoaL-like" evidence="1">
    <location>
        <begin position="7"/>
        <end position="108"/>
    </location>
</feature>
<name>A0ABY2AB06_9ACTN</name>
<comment type="caution">
    <text evidence="2">The sequence shown here is derived from an EMBL/GenBank/DDBJ whole genome shotgun (WGS) entry which is preliminary data.</text>
</comment>
<dbReference type="InterPro" id="IPR032710">
    <property type="entry name" value="NTF2-like_dom_sf"/>
</dbReference>
<organism evidence="2 3">
    <name type="scientific">Kribbella speibonae</name>
    <dbReference type="NCBI Taxonomy" id="1572660"/>
    <lineage>
        <taxon>Bacteria</taxon>
        <taxon>Bacillati</taxon>
        <taxon>Actinomycetota</taxon>
        <taxon>Actinomycetes</taxon>
        <taxon>Propionibacteriales</taxon>
        <taxon>Kribbellaceae</taxon>
        <taxon>Kribbella</taxon>
    </lineage>
</organism>